<evidence type="ECO:0000313" key="3">
    <source>
        <dbReference type="Proteomes" id="UP001219518"/>
    </source>
</evidence>
<evidence type="ECO:0000256" key="1">
    <source>
        <dbReference type="SAM" id="Coils"/>
    </source>
</evidence>
<dbReference type="AlphaFoldDB" id="A0AAE1HY08"/>
<gene>
    <name evidence="2" type="ORF">KUF71_003625</name>
</gene>
<proteinExistence type="predicted"/>
<protein>
    <submittedName>
        <fullName evidence="2">Protein transport protein sec23</fullName>
    </submittedName>
</protein>
<accession>A0AAE1HY08</accession>
<organism evidence="2 3">
    <name type="scientific">Frankliniella fusca</name>
    <dbReference type="NCBI Taxonomy" id="407009"/>
    <lineage>
        <taxon>Eukaryota</taxon>
        <taxon>Metazoa</taxon>
        <taxon>Ecdysozoa</taxon>
        <taxon>Arthropoda</taxon>
        <taxon>Hexapoda</taxon>
        <taxon>Insecta</taxon>
        <taxon>Pterygota</taxon>
        <taxon>Neoptera</taxon>
        <taxon>Paraneoptera</taxon>
        <taxon>Thysanoptera</taxon>
        <taxon>Terebrantia</taxon>
        <taxon>Thripoidea</taxon>
        <taxon>Thripidae</taxon>
        <taxon>Frankliniella</taxon>
    </lineage>
</organism>
<feature type="coiled-coil region" evidence="1">
    <location>
        <begin position="48"/>
        <end position="75"/>
    </location>
</feature>
<comment type="caution">
    <text evidence="2">The sequence shown here is derived from an EMBL/GenBank/DDBJ whole genome shotgun (WGS) entry which is preliminary data.</text>
</comment>
<evidence type="ECO:0000313" key="2">
    <source>
        <dbReference type="EMBL" id="KAK3929618.1"/>
    </source>
</evidence>
<dbReference type="EMBL" id="JAHWGI010001401">
    <property type="protein sequence ID" value="KAK3929618.1"/>
    <property type="molecule type" value="Genomic_DNA"/>
</dbReference>
<keyword evidence="1" id="KW-0175">Coiled coil</keyword>
<reference evidence="2" key="1">
    <citation type="submission" date="2021-07" db="EMBL/GenBank/DDBJ databases">
        <authorList>
            <person name="Catto M.A."/>
            <person name="Jacobson A."/>
            <person name="Kennedy G."/>
            <person name="Labadie P."/>
            <person name="Hunt B.G."/>
            <person name="Srinivasan R."/>
        </authorList>
    </citation>
    <scope>NUCLEOTIDE SEQUENCE</scope>
    <source>
        <strain evidence="2">PL_HMW_Pooled</strain>
        <tissue evidence="2">Head</tissue>
    </source>
</reference>
<reference evidence="2" key="2">
    <citation type="journal article" date="2023" name="BMC Genomics">
        <title>Pest status, molecular evolution, and epigenetic factors derived from the genome assembly of Frankliniella fusca, a thysanopteran phytovirus vector.</title>
        <authorList>
            <person name="Catto M.A."/>
            <person name="Labadie P.E."/>
            <person name="Jacobson A.L."/>
            <person name="Kennedy G.G."/>
            <person name="Srinivasan R."/>
            <person name="Hunt B.G."/>
        </authorList>
    </citation>
    <scope>NUCLEOTIDE SEQUENCE</scope>
    <source>
        <strain evidence="2">PL_HMW_Pooled</strain>
    </source>
</reference>
<dbReference type="Proteomes" id="UP001219518">
    <property type="component" value="Unassembled WGS sequence"/>
</dbReference>
<sequence length="94" mass="11424">MAPRYLPDLWNQHLSARHNEPRMNNTTEAWHNRFQVMMAEQDTGKTIRQRRRQEYRRINERLQNLAARYGRYKEEDPGGGQVEKNVYTEIPVYF</sequence>
<keyword evidence="3" id="KW-1185">Reference proteome</keyword>
<name>A0AAE1HY08_9NEOP</name>